<evidence type="ECO:0000256" key="3">
    <source>
        <dbReference type="ARBA" id="ARBA00023015"/>
    </source>
</evidence>
<dbReference type="SUPFAM" id="SSF100950">
    <property type="entry name" value="NagB/RpiA/CoA transferase-like"/>
    <property type="match status" value="1"/>
</dbReference>
<comment type="caution">
    <text evidence="8">The sequence shown here is derived from an EMBL/GenBank/DDBJ whole genome shotgun (WGS) entry which is preliminary data.</text>
</comment>
<dbReference type="SMART" id="SM00420">
    <property type="entry name" value="HTH_DEOR"/>
    <property type="match status" value="1"/>
</dbReference>
<dbReference type="InterPro" id="IPR050313">
    <property type="entry name" value="Carb_Metab_HTH_regulators"/>
</dbReference>
<dbReference type="InterPro" id="IPR001034">
    <property type="entry name" value="DeoR_HTH"/>
</dbReference>
<feature type="domain" description="HTH deoR-type" evidence="7">
    <location>
        <begin position="3"/>
        <end position="58"/>
    </location>
</feature>
<dbReference type="RefSeq" id="WP_181754911.1">
    <property type="nucleotide sequence ID" value="NZ_JACEOG010000001.1"/>
</dbReference>
<keyword evidence="4" id="KW-0238">DNA-binding</keyword>
<evidence type="ECO:0000313" key="9">
    <source>
        <dbReference type="Proteomes" id="UP000550354"/>
    </source>
</evidence>
<evidence type="ECO:0000256" key="2">
    <source>
        <dbReference type="ARBA" id="ARBA00022491"/>
    </source>
</evidence>
<dbReference type="AlphaFoldDB" id="A0A838X9P3"/>
<dbReference type="InterPro" id="IPR018356">
    <property type="entry name" value="Tscrpt_reg_HTH_DeoR_CS"/>
</dbReference>
<dbReference type="PRINTS" id="PR00037">
    <property type="entry name" value="HTHLACR"/>
</dbReference>
<dbReference type="Pfam" id="PF08220">
    <property type="entry name" value="HTH_DeoR"/>
    <property type="match status" value="1"/>
</dbReference>
<dbReference type="PROSITE" id="PS00894">
    <property type="entry name" value="HTH_DEOR_1"/>
    <property type="match status" value="1"/>
</dbReference>
<dbReference type="Gene3D" id="1.10.10.10">
    <property type="entry name" value="Winged helix-like DNA-binding domain superfamily/Winged helix DNA-binding domain"/>
    <property type="match status" value="1"/>
</dbReference>
<accession>A0A838X9P3</accession>
<protein>
    <recommendedName>
        <fullName evidence="1">Lactose phosphotransferase system repressor</fullName>
    </recommendedName>
</protein>
<evidence type="ECO:0000313" key="8">
    <source>
        <dbReference type="EMBL" id="MBA4608219.1"/>
    </source>
</evidence>
<evidence type="ECO:0000256" key="6">
    <source>
        <dbReference type="ARBA" id="ARBA00024937"/>
    </source>
</evidence>
<keyword evidence="2" id="KW-0678">Repressor</keyword>
<evidence type="ECO:0000256" key="5">
    <source>
        <dbReference type="ARBA" id="ARBA00023163"/>
    </source>
</evidence>
<dbReference type="GO" id="GO:0003700">
    <property type="term" value="F:DNA-binding transcription factor activity"/>
    <property type="evidence" value="ECO:0007669"/>
    <property type="project" value="InterPro"/>
</dbReference>
<dbReference type="SMART" id="SM01134">
    <property type="entry name" value="DeoRC"/>
    <property type="match status" value="1"/>
</dbReference>
<sequence length="255" mass="26632">MYAAERQVLLAERLTRDGRLSVNEVAAELSVSTETIRRDLDVLERAGTATRVHGGAVLSTAYARIEASLAQRTGERPELKSRIAAAALDFLPGTGGSILLDGGSTVAHLADVLPADRHLTVLTHSVAIAHLLLGHDGIALHTLGGRVREVTGVAVGQTTVEALRGTRADVAFIGTNGIAADHGFSTPDSEEAAVKRALFGSARTRVVLADSTKFGPHRVFSFADLGDASAVVTDDGITGRDRAMLEDVGVEVVVA</sequence>
<dbReference type="InterPro" id="IPR037171">
    <property type="entry name" value="NagB/RpiA_transferase-like"/>
</dbReference>
<dbReference type="PANTHER" id="PTHR30363:SF4">
    <property type="entry name" value="GLYCEROL-3-PHOSPHATE REGULON REPRESSOR"/>
    <property type="match status" value="1"/>
</dbReference>
<dbReference type="PANTHER" id="PTHR30363">
    <property type="entry name" value="HTH-TYPE TRANSCRIPTIONAL REGULATOR SRLR-RELATED"/>
    <property type="match status" value="1"/>
</dbReference>
<name>A0A838X9P3_9ACTN</name>
<organism evidence="8 9">
    <name type="scientific">Aeromicrobium phoceense</name>
    <dbReference type="NCBI Taxonomy" id="2754045"/>
    <lineage>
        <taxon>Bacteria</taxon>
        <taxon>Bacillati</taxon>
        <taxon>Actinomycetota</taxon>
        <taxon>Actinomycetes</taxon>
        <taxon>Propionibacteriales</taxon>
        <taxon>Nocardioidaceae</taxon>
        <taxon>Aeromicrobium</taxon>
    </lineage>
</organism>
<dbReference type="Pfam" id="PF00455">
    <property type="entry name" value="DeoRC"/>
    <property type="match status" value="1"/>
</dbReference>
<keyword evidence="5" id="KW-0804">Transcription</keyword>
<dbReference type="InterPro" id="IPR014036">
    <property type="entry name" value="DeoR-like_C"/>
</dbReference>
<evidence type="ECO:0000259" key="7">
    <source>
        <dbReference type="PROSITE" id="PS51000"/>
    </source>
</evidence>
<evidence type="ECO:0000256" key="1">
    <source>
        <dbReference type="ARBA" id="ARBA00021390"/>
    </source>
</evidence>
<dbReference type="EMBL" id="JACEOG010000001">
    <property type="protein sequence ID" value="MBA4608219.1"/>
    <property type="molecule type" value="Genomic_DNA"/>
</dbReference>
<dbReference type="PROSITE" id="PS51000">
    <property type="entry name" value="HTH_DEOR_2"/>
    <property type="match status" value="1"/>
</dbReference>
<dbReference type="InterPro" id="IPR036390">
    <property type="entry name" value="WH_DNA-bd_sf"/>
</dbReference>
<dbReference type="InterPro" id="IPR036388">
    <property type="entry name" value="WH-like_DNA-bd_sf"/>
</dbReference>
<dbReference type="Gene3D" id="3.40.50.1360">
    <property type="match status" value="1"/>
</dbReference>
<dbReference type="Proteomes" id="UP000550354">
    <property type="component" value="Unassembled WGS sequence"/>
</dbReference>
<dbReference type="SUPFAM" id="SSF46785">
    <property type="entry name" value="Winged helix' DNA-binding domain"/>
    <property type="match status" value="1"/>
</dbReference>
<gene>
    <name evidence="8" type="ORF">H1W00_06995</name>
</gene>
<evidence type="ECO:0000256" key="4">
    <source>
        <dbReference type="ARBA" id="ARBA00023125"/>
    </source>
</evidence>
<keyword evidence="3" id="KW-0805">Transcription regulation</keyword>
<comment type="function">
    <text evidence="6">Repressor of the lactose catabolism operon. Galactose-6-phosphate is the inducer.</text>
</comment>
<dbReference type="GO" id="GO:0003677">
    <property type="term" value="F:DNA binding"/>
    <property type="evidence" value="ECO:0007669"/>
    <property type="project" value="UniProtKB-KW"/>
</dbReference>
<proteinExistence type="predicted"/>
<keyword evidence="9" id="KW-1185">Reference proteome</keyword>
<reference evidence="8 9" key="1">
    <citation type="submission" date="2020-07" db="EMBL/GenBank/DDBJ databases">
        <title>Draft genome and description of Aeromicrobium phoceense strain Marseille-Q0843 isolated from healthy skin swab.</title>
        <authorList>
            <person name="Boxberger M."/>
            <person name="La Scola B."/>
        </authorList>
    </citation>
    <scope>NUCLEOTIDE SEQUENCE [LARGE SCALE GENOMIC DNA]</scope>
    <source>
        <strain evidence="8 9">Marseille-Q0843</strain>
    </source>
</reference>